<sequence>MKETFLNAYENIIQPVNGMDLWERTDFLEILPPKYNRQPGRPPKVRRKESGEKETKTGRKKVGRYQDSLKCGTCGQNGHNSVTCHRHKPPNERTQLGKKKKAKSAVGSSIPTSIPDNYDAEMERKNQMRQKAKQRAQVLKKREIKKKAATFTVNSNNPTGGRKRTKRMNTTGSNYASVQESKTGV</sequence>
<dbReference type="AlphaFoldDB" id="A0A6J5XVL9"/>
<proteinExistence type="predicted"/>
<dbReference type="OrthoDB" id="1164070at2759"/>
<keyword evidence="3" id="KW-1185">Reference proteome</keyword>
<dbReference type="EMBL" id="CAEKKB010000007">
    <property type="protein sequence ID" value="CAB4316302.1"/>
    <property type="molecule type" value="Genomic_DNA"/>
</dbReference>
<name>A0A6J5XVL9_PRUAR</name>
<feature type="region of interest" description="Disordered" evidence="1">
    <location>
        <begin position="33"/>
        <end position="117"/>
    </location>
</feature>
<evidence type="ECO:0000313" key="2">
    <source>
        <dbReference type="EMBL" id="CAB4316302.1"/>
    </source>
</evidence>
<feature type="compositionally biased region" description="Basic and acidic residues" evidence="1">
    <location>
        <begin position="48"/>
        <end position="57"/>
    </location>
</feature>
<evidence type="ECO:0000313" key="3">
    <source>
        <dbReference type="Proteomes" id="UP000507245"/>
    </source>
</evidence>
<reference evidence="3" key="1">
    <citation type="journal article" date="2020" name="Genome Biol.">
        <title>Gamete binning: chromosome-level and haplotype-resolved genome assembly enabled by high-throughput single-cell sequencing of gamete genomes.</title>
        <authorList>
            <person name="Campoy J.A."/>
            <person name="Sun H."/>
            <person name="Goel M."/>
            <person name="Jiao W.-B."/>
            <person name="Folz-Donahue K."/>
            <person name="Wang N."/>
            <person name="Rubio M."/>
            <person name="Liu C."/>
            <person name="Kukat C."/>
            <person name="Ruiz D."/>
            <person name="Huettel B."/>
            <person name="Schneeberger K."/>
        </authorList>
    </citation>
    <scope>NUCLEOTIDE SEQUENCE [LARGE SCALE GENOMIC DNA]</scope>
    <source>
        <strain evidence="3">cv. Rojo Pasion</strain>
    </source>
</reference>
<dbReference type="Proteomes" id="UP000507245">
    <property type="component" value="Unassembled WGS sequence"/>
</dbReference>
<accession>A0A6J5XVL9</accession>
<organism evidence="2 3">
    <name type="scientific">Prunus armeniaca</name>
    <name type="common">Apricot</name>
    <name type="synonym">Armeniaca vulgaris</name>
    <dbReference type="NCBI Taxonomy" id="36596"/>
    <lineage>
        <taxon>Eukaryota</taxon>
        <taxon>Viridiplantae</taxon>
        <taxon>Streptophyta</taxon>
        <taxon>Embryophyta</taxon>
        <taxon>Tracheophyta</taxon>
        <taxon>Spermatophyta</taxon>
        <taxon>Magnoliopsida</taxon>
        <taxon>eudicotyledons</taxon>
        <taxon>Gunneridae</taxon>
        <taxon>Pentapetalae</taxon>
        <taxon>rosids</taxon>
        <taxon>fabids</taxon>
        <taxon>Rosales</taxon>
        <taxon>Rosaceae</taxon>
        <taxon>Amygdaloideae</taxon>
        <taxon>Amygdaleae</taxon>
        <taxon>Prunus</taxon>
    </lineage>
</organism>
<protein>
    <recommendedName>
        <fullName evidence="4">CCHC-type domain-containing protein</fullName>
    </recommendedName>
</protein>
<evidence type="ECO:0008006" key="4">
    <source>
        <dbReference type="Google" id="ProtNLM"/>
    </source>
</evidence>
<feature type="region of interest" description="Disordered" evidence="1">
    <location>
        <begin position="150"/>
        <end position="185"/>
    </location>
</feature>
<gene>
    <name evidence="2" type="ORF">ORAREDHAP_LOCUS41368</name>
</gene>
<feature type="compositionally biased region" description="Polar residues" evidence="1">
    <location>
        <begin position="168"/>
        <end position="185"/>
    </location>
</feature>
<feature type="compositionally biased region" description="Polar residues" evidence="1">
    <location>
        <begin position="74"/>
        <end position="83"/>
    </location>
</feature>
<evidence type="ECO:0000256" key="1">
    <source>
        <dbReference type="SAM" id="MobiDB-lite"/>
    </source>
</evidence>